<evidence type="ECO:0000313" key="3">
    <source>
        <dbReference type="Proteomes" id="UP001210978"/>
    </source>
</evidence>
<dbReference type="RefSeq" id="WP_271148884.1">
    <property type="nucleotide sequence ID" value="NZ_CP115859.1"/>
</dbReference>
<proteinExistence type="predicted"/>
<dbReference type="InterPro" id="IPR016024">
    <property type="entry name" value="ARM-type_fold"/>
</dbReference>
<reference evidence="2 3" key="1">
    <citation type="submission" date="2023-01" db="EMBL/GenBank/DDBJ databases">
        <title>Complete genome of Chryseobacterium camelliae VAN22-5A.</title>
        <authorList>
            <person name="Zong G."/>
            <person name="Cao G."/>
        </authorList>
    </citation>
    <scope>NUCLEOTIDE SEQUENCE [LARGE SCALE GENOMIC DNA]</scope>
    <source>
        <strain evidence="2 3">VAN22-5A</strain>
    </source>
</reference>
<keyword evidence="3" id="KW-1185">Reference proteome</keyword>
<dbReference type="SUPFAM" id="SSF48371">
    <property type="entry name" value="ARM repeat"/>
    <property type="match status" value="1"/>
</dbReference>
<evidence type="ECO:0008006" key="4">
    <source>
        <dbReference type="Google" id="ProtNLM"/>
    </source>
</evidence>
<dbReference type="EMBL" id="CP115859">
    <property type="protein sequence ID" value="WBV60562.1"/>
    <property type="molecule type" value="Genomic_DNA"/>
</dbReference>
<organism evidence="2 3">
    <name type="scientific">Chryseobacterium camelliae</name>
    <dbReference type="NCBI Taxonomy" id="1265445"/>
    <lineage>
        <taxon>Bacteria</taxon>
        <taxon>Pseudomonadati</taxon>
        <taxon>Bacteroidota</taxon>
        <taxon>Flavobacteriia</taxon>
        <taxon>Flavobacteriales</taxon>
        <taxon>Weeksellaceae</taxon>
        <taxon>Chryseobacterium group</taxon>
        <taxon>Chryseobacterium</taxon>
    </lineage>
</organism>
<feature type="transmembrane region" description="Helical" evidence="1">
    <location>
        <begin position="78"/>
        <end position="100"/>
    </location>
</feature>
<keyword evidence="1" id="KW-1133">Transmembrane helix</keyword>
<keyword evidence="1" id="KW-0472">Membrane</keyword>
<keyword evidence="1" id="KW-0812">Transmembrane</keyword>
<gene>
    <name evidence="2" type="ORF">PFY12_00235</name>
</gene>
<evidence type="ECO:0000256" key="1">
    <source>
        <dbReference type="SAM" id="Phobius"/>
    </source>
</evidence>
<evidence type="ECO:0000313" key="2">
    <source>
        <dbReference type="EMBL" id="WBV60562.1"/>
    </source>
</evidence>
<accession>A0ABY7QLQ2</accession>
<feature type="transmembrane region" description="Helical" evidence="1">
    <location>
        <begin position="32"/>
        <end position="51"/>
    </location>
</feature>
<feature type="transmembrane region" description="Helical" evidence="1">
    <location>
        <begin position="112"/>
        <end position="130"/>
    </location>
</feature>
<feature type="transmembrane region" description="Helical" evidence="1">
    <location>
        <begin position="7"/>
        <end position="26"/>
    </location>
</feature>
<sequence>MIKQKYGTVIFSILTIVCLALAVYFFNHKNFFTIILSIGALISVLCAALEYSYSKNKNLIIDANKLSSEVNIRYSKSYLLINILGNFIFIILGIYFISIVGLDYAKYKRGDYFLIGISLYITLHYAIKIVKTIKKSLEKDVLVIGNNGITVNSQKMIWNDIKNEKIIIKKERSGNTKHPIDIKYLSLYHKNSNIELKLDDLDTPEYCIEQYLKLYKEQTQKVNSGDYFNKPAETDFSAFENILKLDALYSLEEKELSKGFENIRTLAKNNSDQLRSYCESIANFEDTNLDSIYYALSEDGESWRDFLTGEFIRLFEIAKKSSDPTNIFTVLDEIFYDAESSKSSRKVIDYLYQELSNTHDKIRLKALTFIDLWLDEEDINKSSSIIQKMVKMTKDENWKIRWYAHDLLSSYSIFNPDEIAISYTDKIKAKIGNPYEID</sequence>
<dbReference type="Proteomes" id="UP001210978">
    <property type="component" value="Chromosome"/>
</dbReference>
<protein>
    <recommendedName>
        <fullName evidence="4">HEAT repeat domain-containing protein</fullName>
    </recommendedName>
</protein>
<name>A0ABY7QLQ2_9FLAO</name>